<sequence length="576" mass="62180">MLKVVLFASIYLMARAFVRGNDVDDVQVQLMSFNVRTSLASTDAGSLCSNWNGIRKENVLNNIKTVAADFVGTQETSDAQKAFLDAQLAGMYAVIGESTGSLNGNAAEWNAMYYRSDTWTPLTNGMFWLGPDPNTMSAGWGMAYYRTCVWGRFQHIVTRATICVLNTHYETPGNDEAQTHGSNIILDRIKTNCDATDNLIVLMGDFNALKSYSAMQIMFNNDMEDPSDEGTFCGDMLSATCSVKYDFTLFRTQNQDACYLKSEISRISYDGCYTSDHAGLIGSFCFQGSCCSNRSSSSSGLYESFIEDDNSANQTDVIGKVQAPDTETSKAATKPPSTNSSPGAIQTISTSSSEGGGTLVAAASIMTFLALCILVALVVIHRKKKLDEQARLEKLYEPNTSEYFGTARAVSNVSALSPFPKGDQPRVSNSTIPELAVISGNTRISTSSSVTASDSEVARHDDYIPELPRPSSASDISSRRSSTAVMNPTNSEYSSAFSNSVLEKNESDGNESIISYGNSSVSSYGNFSVSSYGYTGSYDTSSILLSKVNFSEIFAPGSCVSDDSTIAKSQADFIKL</sequence>
<feature type="transmembrane region" description="Helical" evidence="2">
    <location>
        <begin position="359"/>
        <end position="380"/>
    </location>
</feature>
<evidence type="ECO:0000256" key="2">
    <source>
        <dbReference type="SAM" id="Phobius"/>
    </source>
</evidence>
<keyword evidence="2" id="KW-0472">Membrane</keyword>
<organism evidence="5 8">
    <name type="scientific">Peronospora belbahrii</name>
    <dbReference type="NCBI Taxonomy" id="622444"/>
    <lineage>
        <taxon>Eukaryota</taxon>
        <taxon>Sar</taxon>
        <taxon>Stramenopiles</taxon>
        <taxon>Oomycota</taxon>
        <taxon>Peronosporomycetes</taxon>
        <taxon>Peronosporales</taxon>
        <taxon>Peronosporaceae</taxon>
        <taxon>Peronospora</taxon>
    </lineage>
</organism>
<dbReference type="Proteomes" id="UP001158986">
    <property type="component" value="Unassembled WGS sequence"/>
</dbReference>
<keyword evidence="2" id="KW-0812">Transmembrane</keyword>
<dbReference type="Gene3D" id="3.60.10.10">
    <property type="entry name" value="Endonuclease/exonuclease/phosphatase"/>
    <property type="match status" value="1"/>
</dbReference>
<dbReference type="SUPFAM" id="SSF56219">
    <property type="entry name" value="DNase I-like"/>
    <property type="match status" value="1"/>
</dbReference>
<dbReference type="EMBL" id="CAKKTJ010000131">
    <property type="protein sequence ID" value="CAH0475940.1"/>
    <property type="molecule type" value="Genomic_DNA"/>
</dbReference>
<feature type="domain" description="Endonuclease/exonuclease/phosphatase" evidence="4">
    <location>
        <begin position="31"/>
        <end position="214"/>
    </location>
</feature>
<feature type="region of interest" description="Disordered" evidence="1">
    <location>
        <begin position="322"/>
        <end position="354"/>
    </location>
</feature>
<dbReference type="InterPro" id="IPR036691">
    <property type="entry name" value="Endo/exonu/phosph_ase_sf"/>
</dbReference>
<evidence type="ECO:0000259" key="4">
    <source>
        <dbReference type="Pfam" id="PF03372"/>
    </source>
</evidence>
<reference evidence="5 7" key="1">
    <citation type="submission" date="2021-11" db="EMBL/GenBank/DDBJ databases">
        <authorList>
            <person name="Islam A."/>
            <person name="Islam S."/>
            <person name="Flora M.S."/>
            <person name="Rahman M."/>
            <person name="Ziaur R.M."/>
            <person name="Epstein J.H."/>
            <person name="Hassan M."/>
            <person name="Klassen M."/>
            <person name="Woodard K."/>
            <person name="Webb A."/>
            <person name="Webby R.J."/>
            <person name="El Zowalaty M.E."/>
        </authorList>
    </citation>
    <scope>NUCLEOTIDE SEQUENCE</scope>
    <source>
        <strain evidence="6">Pbs1</strain>
        <strain evidence="5">Pbs3</strain>
    </source>
</reference>
<feature type="region of interest" description="Disordered" evidence="1">
    <location>
        <begin position="447"/>
        <end position="489"/>
    </location>
</feature>
<accession>A0AAU9KRG1</accession>
<protein>
    <recommendedName>
        <fullName evidence="4">Endonuclease/exonuclease/phosphatase domain-containing protein</fullName>
    </recommendedName>
</protein>
<dbReference type="AlphaFoldDB" id="A0AAU9KRG1"/>
<comment type="caution">
    <text evidence="5">The sequence shown here is derived from an EMBL/GenBank/DDBJ whole genome shotgun (WGS) entry which is preliminary data.</text>
</comment>
<dbReference type="Pfam" id="PF03372">
    <property type="entry name" value="Exo_endo_phos"/>
    <property type="match status" value="1"/>
</dbReference>
<evidence type="ECO:0000313" key="7">
    <source>
        <dbReference type="Proteomes" id="UP001158986"/>
    </source>
</evidence>
<feature type="compositionally biased region" description="Polar residues" evidence="1">
    <location>
        <begin position="325"/>
        <end position="346"/>
    </location>
</feature>
<keyword evidence="2" id="KW-1133">Transmembrane helix</keyword>
<keyword evidence="7" id="KW-1185">Reference proteome</keyword>
<dbReference type="InterPro" id="IPR005135">
    <property type="entry name" value="Endo/exonuclease/phosphatase"/>
</dbReference>
<evidence type="ECO:0000256" key="1">
    <source>
        <dbReference type="SAM" id="MobiDB-lite"/>
    </source>
</evidence>
<dbReference type="InterPro" id="IPR050410">
    <property type="entry name" value="CCR4/nocturin_mRNA_transcr"/>
</dbReference>
<proteinExistence type="predicted"/>
<feature type="chain" id="PRO_5043325410" description="Endonuclease/exonuclease/phosphatase domain-containing protein" evidence="3">
    <location>
        <begin position="21"/>
        <end position="576"/>
    </location>
</feature>
<dbReference type="GO" id="GO:0000175">
    <property type="term" value="F:3'-5'-RNA exonuclease activity"/>
    <property type="evidence" value="ECO:0007669"/>
    <property type="project" value="TreeGrafter"/>
</dbReference>
<dbReference type="PANTHER" id="PTHR12121:SF36">
    <property type="entry name" value="ENDONUCLEASE_EXONUCLEASE_PHOSPHATASE DOMAIN-CONTAINING PROTEIN"/>
    <property type="match status" value="1"/>
</dbReference>
<dbReference type="Proteomes" id="UP001160483">
    <property type="component" value="Unassembled WGS sequence"/>
</dbReference>
<feature type="compositionally biased region" description="Low complexity" evidence="1">
    <location>
        <begin position="469"/>
        <end position="482"/>
    </location>
</feature>
<evidence type="ECO:0000313" key="5">
    <source>
        <dbReference type="EMBL" id="CAH0475940.1"/>
    </source>
</evidence>
<dbReference type="EMBL" id="CAKLCB010000083">
    <property type="protein sequence ID" value="CAH0514745.1"/>
    <property type="molecule type" value="Genomic_DNA"/>
</dbReference>
<name>A0AAU9KRG1_9STRA</name>
<feature type="signal peptide" evidence="3">
    <location>
        <begin position="1"/>
        <end position="20"/>
    </location>
</feature>
<dbReference type="PANTHER" id="PTHR12121">
    <property type="entry name" value="CARBON CATABOLITE REPRESSOR PROTEIN 4"/>
    <property type="match status" value="1"/>
</dbReference>
<evidence type="ECO:0000313" key="6">
    <source>
        <dbReference type="EMBL" id="CAH0514745.1"/>
    </source>
</evidence>
<evidence type="ECO:0000313" key="8">
    <source>
        <dbReference type="Proteomes" id="UP001160483"/>
    </source>
</evidence>
<keyword evidence="3" id="KW-0732">Signal</keyword>
<evidence type="ECO:0000256" key="3">
    <source>
        <dbReference type="SAM" id="SignalP"/>
    </source>
</evidence>
<gene>
    <name evidence="6" type="ORF">PBS001_LOCUS1484</name>
    <name evidence="5" type="ORF">PBS003_LOCUS2749</name>
</gene>